<evidence type="ECO:0000256" key="5">
    <source>
        <dbReference type="ARBA" id="ARBA00022741"/>
    </source>
</evidence>
<protein>
    <recommendedName>
        <fullName evidence="3 9">Gluconokinase</fullName>
        <ecNumber evidence="3 9">2.7.1.12</ecNumber>
    </recommendedName>
</protein>
<evidence type="ECO:0000256" key="7">
    <source>
        <dbReference type="ARBA" id="ARBA00022840"/>
    </source>
</evidence>
<evidence type="ECO:0000313" key="10">
    <source>
        <dbReference type="EMBL" id="MFC4071982.1"/>
    </source>
</evidence>
<keyword evidence="11" id="KW-1185">Reference proteome</keyword>
<evidence type="ECO:0000256" key="4">
    <source>
        <dbReference type="ARBA" id="ARBA00022679"/>
    </source>
</evidence>
<comment type="caution">
    <text evidence="10">The sequence shown here is derived from an EMBL/GenBank/DDBJ whole genome shotgun (WGS) entry which is preliminary data.</text>
</comment>
<dbReference type="Proteomes" id="UP001595867">
    <property type="component" value="Unassembled WGS sequence"/>
</dbReference>
<keyword evidence="6 9" id="KW-0418">Kinase</keyword>
<comment type="pathway">
    <text evidence="1">Carbohydrate acid metabolism.</text>
</comment>
<keyword evidence="4 9" id="KW-0808">Transferase</keyword>
<dbReference type="EMBL" id="JBHSBL010000029">
    <property type="protein sequence ID" value="MFC4071982.1"/>
    <property type="molecule type" value="Genomic_DNA"/>
</dbReference>
<dbReference type="RefSeq" id="WP_378072853.1">
    <property type="nucleotide sequence ID" value="NZ_JBHSBL010000029.1"/>
</dbReference>
<proteinExistence type="inferred from homology"/>
<dbReference type="Pfam" id="PF13671">
    <property type="entry name" value="AAA_33"/>
    <property type="match status" value="1"/>
</dbReference>
<comment type="catalytic activity">
    <reaction evidence="8 9">
        <text>D-gluconate + ATP = 6-phospho-D-gluconate + ADP + H(+)</text>
        <dbReference type="Rhea" id="RHEA:19433"/>
        <dbReference type="ChEBI" id="CHEBI:15378"/>
        <dbReference type="ChEBI" id="CHEBI:18391"/>
        <dbReference type="ChEBI" id="CHEBI:30616"/>
        <dbReference type="ChEBI" id="CHEBI:58759"/>
        <dbReference type="ChEBI" id="CHEBI:456216"/>
        <dbReference type="EC" id="2.7.1.12"/>
    </reaction>
</comment>
<evidence type="ECO:0000313" key="11">
    <source>
        <dbReference type="Proteomes" id="UP001595867"/>
    </source>
</evidence>
<dbReference type="CDD" id="cd02021">
    <property type="entry name" value="GntK"/>
    <property type="match status" value="1"/>
</dbReference>
<comment type="similarity">
    <text evidence="2 9">Belongs to the gluconokinase GntK/GntV family.</text>
</comment>
<dbReference type="InterPro" id="IPR027417">
    <property type="entry name" value="P-loop_NTPase"/>
</dbReference>
<evidence type="ECO:0000256" key="1">
    <source>
        <dbReference type="ARBA" id="ARBA00004761"/>
    </source>
</evidence>
<organism evidence="10 11">
    <name type="scientific">Actinoplanes subglobosus</name>
    <dbReference type="NCBI Taxonomy" id="1547892"/>
    <lineage>
        <taxon>Bacteria</taxon>
        <taxon>Bacillati</taxon>
        <taxon>Actinomycetota</taxon>
        <taxon>Actinomycetes</taxon>
        <taxon>Micromonosporales</taxon>
        <taxon>Micromonosporaceae</taxon>
        <taxon>Actinoplanes</taxon>
    </lineage>
</organism>
<sequence>MPEAIVVMGVSGCGKSTVGAQLAAAIPGAIFMDADDLHPAANKARMASGVPLTDDDREPWLRACATWLAAEIAGGAQAGGRPAVLACSALRRRYRDVLRAGAPDLRFVHLHADADLLARRLDGRRGHFMPATLLASQLQTLEGLQPDEAGFTVDIDAEPQQVIRRVLAGLSAGQPVAGDEPAFRGGGQRLL</sequence>
<evidence type="ECO:0000256" key="3">
    <source>
        <dbReference type="ARBA" id="ARBA00012054"/>
    </source>
</evidence>
<dbReference type="NCBIfam" id="TIGR01313">
    <property type="entry name" value="therm_gnt_kin"/>
    <property type="match status" value="1"/>
</dbReference>
<dbReference type="PANTHER" id="PTHR43442:SF3">
    <property type="entry name" value="GLUCONOKINASE-RELATED"/>
    <property type="match status" value="1"/>
</dbReference>
<dbReference type="Gene3D" id="3.40.50.300">
    <property type="entry name" value="P-loop containing nucleotide triphosphate hydrolases"/>
    <property type="match status" value="1"/>
</dbReference>
<dbReference type="InterPro" id="IPR006001">
    <property type="entry name" value="Therm_gnt_kin"/>
</dbReference>
<keyword evidence="7 9" id="KW-0067">ATP-binding</keyword>
<evidence type="ECO:0000256" key="9">
    <source>
        <dbReference type="RuleBase" id="RU363066"/>
    </source>
</evidence>
<accession>A0ABV8JAF9</accession>
<keyword evidence="5 9" id="KW-0547">Nucleotide-binding</keyword>
<dbReference type="EC" id="2.7.1.12" evidence="3 9"/>
<dbReference type="SUPFAM" id="SSF52540">
    <property type="entry name" value="P-loop containing nucleoside triphosphate hydrolases"/>
    <property type="match status" value="1"/>
</dbReference>
<name>A0ABV8JAF9_9ACTN</name>
<dbReference type="PANTHER" id="PTHR43442">
    <property type="entry name" value="GLUCONOKINASE-RELATED"/>
    <property type="match status" value="1"/>
</dbReference>
<evidence type="ECO:0000256" key="2">
    <source>
        <dbReference type="ARBA" id="ARBA00008420"/>
    </source>
</evidence>
<evidence type="ECO:0000256" key="8">
    <source>
        <dbReference type="ARBA" id="ARBA00048090"/>
    </source>
</evidence>
<reference evidence="11" key="1">
    <citation type="journal article" date="2019" name="Int. J. Syst. Evol. Microbiol.">
        <title>The Global Catalogue of Microorganisms (GCM) 10K type strain sequencing project: providing services to taxonomists for standard genome sequencing and annotation.</title>
        <authorList>
            <consortium name="The Broad Institute Genomics Platform"/>
            <consortium name="The Broad Institute Genome Sequencing Center for Infectious Disease"/>
            <person name="Wu L."/>
            <person name="Ma J."/>
        </authorList>
    </citation>
    <scope>NUCLEOTIDE SEQUENCE [LARGE SCALE GENOMIC DNA]</scope>
    <source>
        <strain evidence="11">TBRC 5832</strain>
    </source>
</reference>
<gene>
    <name evidence="10" type="ORF">ACFO0C_44210</name>
</gene>
<evidence type="ECO:0000256" key="6">
    <source>
        <dbReference type="ARBA" id="ARBA00022777"/>
    </source>
</evidence>